<protein>
    <submittedName>
        <fullName evidence="1">Uncharacterized protein</fullName>
    </submittedName>
</protein>
<dbReference type="EMBL" id="KN421186">
    <property type="protein sequence ID" value="KHG22272.1"/>
    <property type="molecule type" value="Genomic_DNA"/>
</dbReference>
<sequence length="43" mass="5278">MYRDLVILLYVSLRIWPNVLACNFQGLMWYLAMKLGLFWLNWL</sequence>
<organism evidence="1 2">
    <name type="scientific">Gossypium arboreum</name>
    <name type="common">Tree cotton</name>
    <name type="synonym">Gossypium nanking</name>
    <dbReference type="NCBI Taxonomy" id="29729"/>
    <lineage>
        <taxon>Eukaryota</taxon>
        <taxon>Viridiplantae</taxon>
        <taxon>Streptophyta</taxon>
        <taxon>Embryophyta</taxon>
        <taxon>Tracheophyta</taxon>
        <taxon>Spermatophyta</taxon>
        <taxon>Magnoliopsida</taxon>
        <taxon>eudicotyledons</taxon>
        <taxon>Gunneridae</taxon>
        <taxon>Pentapetalae</taxon>
        <taxon>rosids</taxon>
        <taxon>malvids</taxon>
        <taxon>Malvales</taxon>
        <taxon>Malvaceae</taxon>
        <taxon>Malvoideae</taxon>
        <taxon>Gossypium</taxon>
    </lineage>
</organism>
<evidence type="ECO:0000313" key="1">
    <source>
        <dbReference type="EMBL" id="KHG22272.1"/>
    </source>
</evidence>
<keyword evidence="2" id="KW-1185">Reference proteome</keyword>
<dbReference type="Proteomes" id="UP000032142">
    <property type="component" value="Unassembled WGS sequence"/>
</dbReference>
<proteinExistence type="predicted"/>
<accession>A0A0B0PBT2</accession>
<gene>
    <name evidence="1" type="ORF">F383_27933</name>
</gene>
<name>A0A0B0PBT2_GOSAR</name>
<reference evidence="2" key="1">
    <citation type="submission" date="2014-09" db="EMBL/GenBank/DDBJ databases">
        <authorList>
            <person name="Mudge J."/>
            <person name="Ramaraj T."/>
            <person name="Lindquist I.E."/>
            <person name="Bharti A.K."/>
            <person name="Sundararajan A."/>
            <person name="Cameron C.T."/>
            <person name="Woodward J.E."/>
            <person name="May G.D."/>
            <person name="Brubaker C."/>
            <person name="Broadhvest J."/>
            <person name="Wilkins T.A."/>
        </authorList>
    </citation>
    <scope>NUCLEOTIDE SEQUENCE</scope>
    <source>
        <strain evidence="2">cv. AKA8401</strain>
    </source>
</reference>
<evidence type="ECO:0000313" key="2">
    <source>
        <dbReference type="Proteomes" id="UP000032142"/>
    </source>
</evidence>
<dbReference type="AlphaFoldDB" id="A0A0B0PBT2"/>